<dbReference type="InterPro" id="IPR003593">
    <property type="entry name" value="AAA+_ATPase"/>
</dbReference>
<comment type="caution">
    <text evidence="6">The sequence shown here is derived from an EMBL/GenBank/DDBJ whole genome shotgun (WGS) entry which is preliminary data.</text>
</comment>
<dbReference type="RefSeq" id="WP_387410766.1">
    <property type="nucleotide sequence ID" value="NZ_JBIASD010000006.1"/>
</dbReference>
<evidence type="ECO:0000256" key="1">
    <source>
        <dbReference type="ARBA" id="ARBA00005417"/>
    </source>
</evidence>
<keyword evidence="4 6" id="KW-0067">ATP-binding</keyword>
<dbReference type="PANTHER" id="PTHR42734">
    <property type="entry name" value="METAL TRANSPORT SYSTEM ATP-BINDING PROTEIN TM_0124-RELATED"/>
    <property type="match status" value="1"/>
</dbReference>
<dbReference type="InterPro" id="IPR017871">
    <property type="entry name" value="ABC_transporter-like_CS"/>
</dbReference>
<sequence length="228" mass="24214">MDEEESAVAVRGLTARYGRRTVLHELTARFPRSRVTALVGPNGSGKSTLLGVLAGVLRPAYGSVERTSARRPGFVPQRGAVPDSLPITVRETVAMGRWAHCGPWRRLSERDRAVVDDCMARLGVLDLAARRLDALSGGQRQRVLVARGLAQEPDLLLLDEPATGLDLDARRRIAAALEEAVAAGATVVQATHDLDAATRADHCLLLDEGRLAAEGPPALVLASVVPGS</sequence>
<gene>
    <name evidence="6" type="primary">aztA</name>
    <name evidence="6" type="ORF">ACFYXI_12070</name>
</gene>
<reference evidence="6 7" key="1">
    <citation type="submission" date="2024-10" db="EMBL/GenBank/DDBJ databases">
        <title>The Natural Products Discovery Center: Release of the First 8490 Sequenced Strains for Exploring Actinobacteria Biosynthetic Diversity.</title>
        <authorList>
            <person name="Kalkreuter E."/>
            <person name="Kautsar S.A."/>
            <person name="Yang D."/>
            <person name="Bader C.D."/>
            <person name="Teijaro C.N."/>
            <person name="Fluegel L."/>
            <person name="Davis C.M."/>
            <person name="Simpson J.R."/>
            <person name="Lauterbach L."/>
            <person name="Steele A.D."/>
            <person name="Gui C."/>
            <person name="Meng S."/>
            <person name="Li G."/>
            <person name="Viehrig K."/>
            <person name="Ye F."/>
            <person name="Su P."/>
            <person name="Kiefer A.F."/>
            <person name="Nichols A."/>
            <person name="Cepeda A.J."/>
            <person name="Yan W."/>
            <person name="Fan B."/>
            <person name="Jiang Y."/>
            <person name="Adhikari A."/>
            <person name="Zheng C.-J."/>
            <person name="Schuster L."/>
            <person name="Cowan T.M."/>
            <person name="Smanski M.J."/>
            <person name="Chevrette M.G."/>
            <person name="De Carvalho L.P.S."/>
            <person name="Shen B."/>
        </authorList>
    </citation>
    <scope>NUCLEOTIDE SEQUENCE [LARGE SCALE GENOMIC DNA]</scope>
    <source>
        <strain evidence="6 7">NPDC002173</strain>
    </source>
</reference>
<keyword evidence="3" id="KW-0547">Nucleotide-binding</keyword>
<dbReference type="PANTHER" id="PTHR42734:SF5">
    <property type="entry name" value="IRON TRANSPORT SYSTEM ATP-BINDING PROTEIN HI_0361-RELATED"/>
    <property type="match status" value="1"/>
</dbReference>
<name>A0ABW6SPW2_9ACTN</name>
<dbReference type="InterPro" id="IPR047748">
    <property type="entry name" value="AztA-like"/>
</dbReference>
<dbReference type="InterPro" id="IPR050153">
    <property type="entry name" value="Metal_Ion_Import_ABC"/>
</dbReference>
<evidence type="ECO:0000313" key="6">
    <source>
        <dbReference type="EMBL" id="MFF3666323.1"/>
    </source>
</evidence>
<dbReference type="Gene3D" id="3.40.50.300">
    <property type="entry name" value="P-loop containing nucleotide triphosphate hydrolases"/>
    <property type="match status" value="1"/>
</dbReference>
<organism evidence="6 7">
    <name type="scientific">Microtetraspora malaysiensis</name>
    <dbReference type="NCBI Taxonomy" id="161358"/>
    <lineage>
        <taxon>Bacteria</taxon>
        <taxon>Bacillati</taxon>
        <taxon>Actinomycetota</taxon>
        <taxon>Actinomycetes</taxon>
        <taxon>Streptosporangiales</taxon>
        <taxon>Streptosporangiaceae</taxon>
        <taxon>Microtetraspora</taxon>
    </lineage>
</organism>
<dbReference type="InterPro" id="IPR027417">
    <property type="entry name" value="P-loop_NTPase"/>
</dbReference>
<dbReference type="PROSITE" id="PS00211">
    <property type="entry name" value="ABC_TRANSPORTER_1"/>
    <property type="match status" value="1"/>
</dbReference>
<dbReference type="SMART" id="SM00382">
    <property type="entry name" value="AAA"/>
    <property type="match status" value="1"/>
</dbReference>
<feature type="domain" description="ABC transporter" evidence="5">
    <location>
        <begin position="8"/>
        <end position="227"/>
    </location>
</feature>
<dbReference type="InterPro" id="IPR003439">
    <property type="entry name" value="ABC_transporter-like_ATP-bd"/>
</dbReference>
<dbReference type="Proteomes" id="UP001602013">
    <property type="component" value="Unassembled WGS sequence"/>
</dbReference>
<evidence type="ECO:0000256" key="2">
    <source>
        <dbReference type="ARBA" id="ARBA00022448"/>
    </source>
</evidence>
<proteinExistence type="inferred from homology"/>
<dbReference type="EMBL" id="JBIASD010000006">
    <property type="protein sequence ID" value="MFF3666323.1"/>
    <property type="molecule type" value="Genomic_DNA"/>
</dbReference>
<evidence type="ECO:0000256" key="3">
    <source>
        <dbReference type="ARBA" id="ARBA00022741"/>
    </source>
</evidence>
<keyword evidence="7" id="KW-1185">Reference proteome</keyword>
<evidence type="ECO:0000256" key="4">
    <source>
        <dbReference type="ARBA" id="ARBA00022840"/>
    </source>
</evidence>
<dbReference type="NCBIfam" id="NF040873">
    <property type="entry name" value="AztA"/>
    <property type="match status" value="1"/>
</dbReference>
<keyword evidence="2" id="KW-0813">Transport</keyword>
<dbReference type="SUPFAM" id="SSF52540">
    <property type="entry name" value="P-loop containing nucleoside triphosphate hydrolases"/>
    <property type="match status" value="1"/>
</dbReference>
<evidence type="ECO:0000259" key="5">
    <source>
        <dbReference type="PROSITE" id="PS50893"/>
    </source>
</evidence>
<comment type="similarity">
    <text evidence="1">Belongs to the ABC transporter superfamily.</text>
</comment>
<dbReference type="GO" id="GO:0005524">
    <property type="term" value="F:ATP binding"/>
    <property type="evidence" value="ECO:0007669"/>
    <property type="project" value="UniProtKB-KW"/>
</dbReference>
<accession>A0ABW6SPW2</accession>
<protein>
    <submittedName>
        <fullName evidence="6">Zinc ABC transporter ATP-binding protein AztA</fullName>
    </submittedName>
</protein>
<dbReference type="Pfam" id="PF00005">
    <property type="entry name" value="ABC_tran"/>
    <property type="match status" value="1"/>
</dbReference>
<dbReference type="PROSITE" id="PS50893">
    <property type="entry name" value="ABC_TRANSPORTER_2"/>
    <property type="match status" value="1"/>
</dbReference>
<evidence type="ECO:0000313" key="7">
    <source>
        <dbReference type="Proteomes" id="UP001602013"/>
    </source>
</evidence>